<proteinExistence type="predicted"/>
<dbReference type="RefSeq" id="WP_076627237.1">
    <property type="nucleotide sequence ID" value="NZ_CP019312.1"/>
</dbReference>
<dbReference type="EMBL" id="CP019312">
    <property type="protein sequence ID" value="APX11375.1"/>
    <property type="molecule type" value="Genomic_DNA"/>
</dbReference>
<dbReference type="KEGG" id="tom:BWR18_06530"/>
<dbReference type="STRING" id="299262.BWR18_06530"/>
<accession>A0A1P8MTL1</accession>
<keyword evidence="3" id="KW-1185">Reference proteome</keyword>
<dbReference type="Proteomes" id="UP000186336">
    <property type="component" value="Chromosome"/>
</dbReference>
<dbReference type="OrthoDB" id="7868792at2"/>
<dbReference type="AlphaFoldDB" id="A0A1P8MTL1"/>
<evidence type="ECO:0000313" key="2">
    <source>
        <dbReference type="EMBL" id="APX11375.1"/>
    </source>
</evidence>
<gene>
    <name evidence="2" type="ORF">BWR18_06530</name>
</gene>
<name>A0A1P8MTL1_9RHOB</name>
<sequence length="96" mass="11277">MPKMISEHDLTHRKIDTTREDVRKLHPLLQLLDSEETDVTVEFAERLIGLLIDVEERLSQQTDAFTRLADKMDRLSEKLEEMRTDIAFLKGVPERE</sequence>
<evidence type="ECO:0000313" key="3">
    <source>
        <dbReference type="Proteomes" id="UP000186336"/>
    </source>
</evidence>
<reference evidence="2 3" key="1">
    <citation type="submission" date="2017-01" db="EMBL/GenBank/DDBJ databases">
        <title>Complete genome of Tateyamaria omphalii DOK1-4 isolated from seawater in Dokdo.</title>
        <authorList>
            <person name="Kim J.H."/>
            <person name="Chi W.-J."/>
        </authorList>
    </citation>
    <scope>NUCLEOTIDE SEQUENCE [LARGE SCALE GENOMIC DNA]</scope>
    <source>
        <strain evidence="2 3">DOK1-4</strain>
    </source>
</reference>
<feature type="coiled-coil region" evidence="1">
    <location>
        <begin position="65"/>
        <end position="92"/>
    </location>
</feature>
<protein>
    <submittedName>
        <fullName evidence="2">Uncharacterized protein</fullName>
    </submittedName>
</protein>
<evidence type="ECO:0000256" key="1">
    <source>
        <dbReference type="SAM" id="Coils"/>
    </source>
</evidence>
<keyword evidence="1" id="KW-0175">Coiled coil</keyword>
<organism evidence="2 3">
    <name type="scientific">Tateyamaria omphalii</name>
    <dbReference type="NCBI Taxonomy" id="299262"/>
    <lineage>
        <taxon>Bacteria</taxon>
        <taxon>Pseudomonadati</taxon>
        <taxon>Pseudomonadota</taxon>
        <taxon>Alphaproteobacteria</taxon>
        <taxon>Rhodobacterales</taxon>
        <taxon>Roseobacteraceae</taxon>
        <taxon>Tateyamaria</taxon>
    </lineage>
</organism>